<evidence type="ECO:0000256" key="7">
    <source>
        <dbReference type="ARBA" id="ARBA00022989"/>
    </source>
</evidence>
<sequence length="321" mass="35209">MEALLTHSVLSSLVILLMAIVADAVWRWPAAYHPLTLMQLLAARMGDKVLPGANHAPMQHYISGTLAAVVVVVPLVSLLGLLVYLAEYPVFFEAVILVAVLDYNHERYRFRQVLNSVGKNKKTLSRESVGYMVLRDCDRLTDIGIAKAAIEALLLKFYYHYVAVIFWFLLAGPIAALTYRLLLLLSWQWHPRRAGYQHFGMPVRKLVRLMHLLPSLIGALCMLVVTAGGSALKALKNAPARDRTSLLLAAFAGGNHIRLGGPAFYAGRKTTPPRVGGARDVKYSDMVYCRRAITRAGILVASLALLTLTVLAAITGQVSVP</sequence>
<evidence type="ECO:0000256" key="4">
    <source>
        <dbReference type="ARBA" id="ARBA00022475"/>
    </source>
</evidence>
<feature type="transmembrane region" description="Helical" evidence="9">
    <location>
        <begin position="157"/>
        <end position="182"/>
    </location>
</feature>
<comment type="similarity">
    <text evidence="3">Belongs to the CobD/CbiB family.</text>
</comment>
<evidence type="ECO:0000256" key="3">
    <source>
        <dbReference type="ARBA" id="ARBA00006263"/>
    </source>
</evidence>
<dbReference type="InterPro" id="IPR004485">
    <property type="entry name" value="Cobalamin_biosynth_CobD/CbiB"/>
</dbReference>
<evidence type="ECO:0000256" key="5">
    <source>
        <dbReference type="ARBA" id="ARBA00022573"/>
    </source>
</evidence>
<feature type="transmembrane region" description="Helical" evidence="9">
    <location>
        <begin position="61"/>
        <end position="86"/>
    </location>
</feature>
<keyword evidence="11" id="KW-1185">Reference proteome</keyword>
<organism evidence="10 11">
    <name type="scientific">Alteromonas salexigens</name>
    <dbReference type="NCBI Taxonomy" id="2982530"/>
    <lineage>
        <taxon>Bacteria</taxon>
        <taxon>Pseudomonadati</taxon>
        <taxon>Pseudomonadota</taxon>
        <taxon>Gammaproteobacteria</taxon>
        <taxon>Alteromonadales</taxon>
        <taxon>Alteromonadaceae</taxon>
        <taxon>Alteromonas/Salinimonas group</taxon>
        <taxon>Alteromonas</taxon>
    </lineage>
</organism>
<gene>
    <name evidence="10" type="ORF">OCL06_12740</name>
</gene>
<dbReference type="PANTHER" id="PTHR34308">
    <property type="entry name" value="COBALAMIN BIOSYNTHESIS PROTEIN CBIB"/>
    <property type="match status" value="1"/>
</dbReference>
<keyword evidence="4" id="KW-1003">Cell membrane</keyword>
<evidence type="ECO:0000256" key="1">
    <source>
        <dbReference type="ARBA" id="ARBA00004651"/>
    </source>
</evidence>
<keyword evidence="8 9" id="KW-0472">Membrane</keyword>
<reference evidence="11" key="1">
    <citation type="submission" date="2023-07" db="EMBL/GenBank/DDBJ databases">
        <title>Study on multiphase classification of strain Alteromonas salexigens isolated from the Yellow Sea.</title>
        <authorList>
            <person name="Sun L."/>
        </authorList>
    </citation>
    <scope>NUCLEOTIDE SEQUENCE [LARGE SCALE GENOMIC DNA]</scope>
    <source>
        <strain evidence="11">ASW11-19</strain>
    </source>
</reference>
<evidence type="ECO:0000256" key="9">
    <source>
        <dbReference type="SAM" id="Phobius"/>
    </source>
</evidence>
<comment type="subcellular location">
    <subcellularLocation>
        <location evidence="1">Cell membrane</location>
        <topology evidence="1">Multi-pass membrane protein</topology>
    </subcellularLocation>
</comment>
<feature type="transmembrane region" description="Helical" evidence="9">
    <location>
        <begin position="292"/>
        <end position="314"/>
    </location>
</feature>
<dbReference type="RefSeq" id="WP_262995132.1">
    <property type="nucleotide sequence ID" value="NZ_JAOTJC010000011.1"/>
</dbReference>
<evidence type="ECO:0000313" key="10">
    <source>
        <dbReference type="EMBL" id="MCU7555455.1"/>
    </source>
</evidence>
<protein>
    <submittedName>
        <fullName evidence="10">Cobalamin biosynthesis protein</fullName>
    </submittedName>
</protein>
<dbReference type="EMBL" id="JAOTJC010000011">
    <property type="protein sequence ID" value="MCU7555455.1"/>
    <property type="molecule type" value="Genomic_DNA"/>
</dbReference>
<evidence type="ECO:0000313" key="11">
    <source>
        <dbReference type="Proteomes" id="UP001209257"/>
    </source>
</evidence>
<keyword evidence="7 9" id="KW-1133">Transmembrane helix</keyword>
<accession>A0ABT2VQ66</accession>
<evidence type="ECO:0000256" key="8">
    <source>
        <dbReference type="ARBA" id="ARBA00023136"/>
    </source>
</evidence>
<dbReference type="Proteomes" id="UP001209257">
    <property type="component" value="Unassembled WGS sequence"/>
</dbReference>
<feature type="transmembrane region" description="Helical" evidence="9">
    <location>
        <begin position="212"/>
        <end position="235"/>
    </location>
</feature>
<evidence type="ECO:0000256" key="2">
    <source>
        <dbReference type="ARBA" id="ARBA00004953"/>
    </source>
</evidence>
<dbReference type="PANTHER" id="PTHR34308:SF1">
    <property type="entry name" value="COBALAMIN BIOSYNTHESIS PROTEIN CBIB"/>
    <property type="match status" value="1"/>
</dbReference>
<name>A0ABT2VQ66_9ALTE</name>
<comment type="pathway">
    <text evidence="2">Cofactor biosynthesis; adenosylcobalamin biosynthesis.</text>
</comment>
<evidence type="ECO:0000256" key="6">
    <source>
        <dbReference type="ARBA" id="ARBA00022692"/>
    </source>
</evidence>
<dbReference type="Pfam" id="PF03186">
    <property type="entry name" value="CobD_Cbib"/>
    <property type="match status" value="1"/>
</dbReference>
<comment type="caution">
    <text evidence="10">The sequence shown here is derived from an EMBL/GenBank/DDBJ whole genome shotgun (WGS) entry which is preliminary data.</text>
</comment>
<keyword evidence="6 9" id="KW-0812">Transmembrane</keyword>
<keyword evidence="5" id="KW-0169">Cobalamin biosynthesis</keyword>
<proteinExistence type="inferred from homology"/>